<evidence type="ECO:0000256" key="1">
    <source>
        <dbReference type="SAM" id="SignalP"/>
    </source>
</evidence>
<feature type="chain" id="PRO_5013208628" evidence="1">
    <location>
        <begin position="24"/>
        <end position="1490"/>
    </location>
</feature>
<protein>
    <submittedName>
        <fullName evidence="2">Uncharacterized protein</fullName>
    </submittedName>
</protein>
<feature type="signal peptide" evidence="1">
    <location>
        <begin position="1"/>
        <end position="23"/>
    </location>
</feature>
<dbReference type="EMBL" id="AP018042">
    <property type="protein sequence ID" value="BAX78541.1"/>
    <property type="molecule type" value="Genomic_DNA"/>
</dbReference>
<keyword evidence="1" id="KW-0732">Signal</keyword>
<dbReference type="KEGG" id="mbas:ALGA_0146"/>
<proteinExistence type="predicted"/>
<dbReference type="OrthoDB" id="1465441at2"/>
<keyword evidence="3" id="KW-1185">Reference proteome</keyword>
<dbReference type="RefSeq" id="WP_096427475.1">
    <property type="nucleotide sequence ID" value="NZ_AP018042.1"/>
</dbReference>
<name>A0A1Y1CGX5_9BACT</name>
<reference evidence="3" key="2">
    <citation type="journal article" date="2020" name="Antonie Van Leeuwenhoek">
        <title>Labilibaculum antarcticum sp. nov., a novel facultative anaerobic, psychrotorelant bacterium isolated from marine sediment of Antarctica.</title>
        <authorList>
            <person name="Watanabe M."/>
            <person name="Kojima H."/>
            <person name="Fukui M."/>
        </authorList>
    </citation>
    <scope>NUCLEOTIDE SEQUENCE [LARGE SCALE GENOMIC DNA]</scope>
    <source>
        <strain evidence="3">SPP2</strain>
    </source>
</reference>
<dbReference type="Proteomes" id="UP000218267">
    <property type="component" value="Chromosome"/>
</dbReference>
<sequence length="1490" mass="171723">MNKLLFSFILFFGIAISSNSVLAQSIKSFSHDSITFQDEFLKFMDHPTKKKESKEFEDQFPVFWFSPEMTSEKRKNIYEICDIFLSRKARSFPDFYNYFKTLMLFQQQNRDEKDYSNWEKGLIHQISNKKNRLSATHDFLIQTQNLLQDTIIHESYATKWKCKNAKFKFLFDKKLSIQFDQADLYCIAQRDSSCIYNTSGIYDPFERIWTGNKGKVTWKRAGKSDSEEFATFDSYTIDTQKTSFQIDTVSYYNKELFDDKIEGSLSDKMNSVNDPSLAIYPRFESFEKEIEIKNLFENLNYKGGIAIHGAKFLGKGSPELPSVIELSRHDTLFLRARSEHFSFHNNRVVGKDTEIEILLDTCQIYHPGLLFQYFPDKKEVNLIREGEGIALSPYFNTYHNLIMDFGMLIWNMDENLMHFTSMKGATSRQAHFESMNYFSINRFMKIQGMDKENPLVSLHKYADYSYVETFTAMEYANFIKKPVNQVRQQIIRLSFQGFVIYNRNTDEVTLQQRLTDYIKSGMGRQDYDVIRFSTETENNEDDATLRMGSYNLDINGVRHIAVSDSQNVVIFPKHQKITLKKDRDFQFDGRIMAGLLDLYGKDFNFSYENFKIDLDLIDSLQINIVNDSLSTYGRRYTARLGSVLEKITGNLLIDDPNNKSGLKNYAEYPIFNSSDSCFVYYDSKKIQDGAYKKEAFYFKVDPYTINNINNFKKEDISLKGTFVSDSIFPTFRETLSIADDNSLGFYHVTPQNGLPVYGKGTFTDTIHLSNAGLIGDGTLNYLTSTTKSEKFVFRPEIMTTQAESFELKELASHMNNPEVNGEKIFATWYPYKDELYVKSTALPIDMYKKLATLSGTLKITPTEITGLGDMELVNAELQSDYFTYTPKTIVADTAGFKLKNTDAEGYAFESKDVRAYIDFNSRTGQFTSTTVGSISEFPSNKYMAYINSFDWEMDKQELLFGSEDESNLASLWEQGKMESLPKTAYNEFISTSMKQDSLSFMTPLARYSSIDHTIKAKYVMDLAVADAKIYPDKGDVNIEDGGLMQTLRNSKVLADTINSFHNIFNASINIHSKNSYSGSGNYSYLDATEGEQELFFDVIDVDSLGQTIAMGNLPEEKSFSLSPDFDYKGKVRLEAREKSLFFQGQTKIHNKCESIGDNWLDFNSQIDPKEIYIPVDLHVTDDESLMLYNSFFLTNDSIHIYSSFLSRRIFYTDNVLLEARGFLTYKPNFQAYQIASKEKLQDMDASGSILSFYQGNCNMRGEGLVNLGAELGQIKQISAGAIEHDLSSDIVTLDLIFGVDFFMNNQAMKIMETAFTQANLKPTNINKQNYTRKLAEIMGRKRAELAVLEMDGNGTFKTLPNELLHTIYFNNLDFIWDKESKAYQSIGEIGIGNINDKQINKSIKGKIELDKKRSGNRLTMYLEIDKSTWFFFEYHHGVMFVRSSNEEFNTILHETKEKNREFKDPLKKNPYSYIICPRSQKTKFLKQFNL</sequence>
<evidence type="ECO:0000313" key="3">
    <source>
        <dbReference type="Proteomes" id="UP000218267"/>
    </source>
</evidence>
<organism evidence="2 3">
    <name type="scientific">Labilibaculum antarcticum</name>
    <dbReference type="NCBI Taxonomy" id="1717717"/>
    <lineage>
        <taxon>Bacteria</taxon>
        <taxon>Pseudomonadati</taxon>
        <taxon>Bacteroidota</taxon>
        <taxon>Bacteroidia</taxon>
        <taxon>Marinilabiliales</taxon>
        <taxon>Marinifilaceae</taxon>
        <taxon>Labilibaculum</taxon>
    </lineage>
</organism>
<gene>
    <name evidence="2" type="ORF">ALGA_0146</name>
</gene>
<accession>A0A1Y1CGX5</accession>
<reference evidence="2 3" key="1">
    <citation type="journal article" date="2018" name="Mar. Genomics">
        <title>Complete genome sequence of Marinifilaceae bacterium strain SPP2, isolated from the Antarctic marine sediment.</title>
        <authorList>
            <person name="Watanabe M."/>
            <person name="Kojima H."/>
            <person name="Fukui M."/>
        </authorList>
    </citation>
    <scope>NUCLEOTIDE SEQUENCE [LARGE SCALE GENOMIC DNA]</scope>
    <source>
        <strain evidence="2 3">SPP2</strain>
    </source>
</reference>
<evidence type="ECO:0000313" key="2">
    <source>
        <dbReference type="EMBL" id="BAX78541.1"/>
    </source>
</evidence>